<reference evidence="9 11" key="2">
    <citation type="submission" date="2019-06" db="EMBL/GenBank/DDBJ databases">
        <title>Whole genome shotgun sequence of Corynebacterium flavescens NBRC 14136.</title>
        <authorList>
            <person name="Hosoyama A."/>
            <person name="Uohara A."/>
            <person name="Ohji S."/>
            <person name="Ichikawa N."/>
        </authorList>
    </citation>
    <scope>NUCLEOTIDE SEQUENCE [LARGE SCALE GENOMIC DNA]</scope>
    <source>
        <strain evidence="9 11">NBRC 14136</strain>
    </source>
</reference>
<evidence type="ECO:0000256" key="4">
    <source>
        <dbReference type="ARBA" id="ARBA00023136"/>
    </source>
</evidence>
<evidence type="ECO:0000256" key="2">
    <source>
        <dbReference type="ARBA" id="ARBA00008973"/>
    </source>
</evidence>
<evidence type="ECO:0000313" key="11">
    <source>
        <dbReference type="Proteomes" id="UP000315353"/>
    </source>
</evidence>
<dbReference type="PROSITE" id="PS51257">
    <property type="entry name" value="PROKAR_LIPOPROTEIN"/>
    <property type="match status" value="1"/>
</dbReference>
<evidence type="ECO:0000256" key="5">
    <source>
        <dbReference type="ARBA" id="ARBA00023139"/>
    </source>
</evidence>
<keyword evidence="4" id="KW-0472">Membrane</keyword>
<keyword evidence="3 7" id="KW-0732">Signal</keyword>
<gene>
    <name evidence="9" type="ORF">CFL01nite_20080</name>
    <name evidence="8" type="ORF">CFLV_02665</name>
</gene>
<sequence>MYLRRIISPVAAVVAAVVAAGSLSACSSASSTNETAGEDRPIVIGTTDAELPEWQVLEDLAKKEGIEIEMRNFTDYATPNQSLAEGDTDTNKFQHLKFLSEYNVGNGTNLVPVASTQIYPMPLFWKDHDSLEGIEGQQVAIPNDPTNQARSLNLLASQGLLKLKEDDLLTPTPADIDEGASKVSVAPVDAAQTPSAYGEGKPAVITNSFFERANIDPSQAILYDDPDSPGANPEVMFEPYINVWAVQEKDKDNPKVKRLAELYLSDEVKAAVQKTTGGTTIFVDKPQAELQQILDRLEEEASK</sequence>
<dbReference type="EMBL" id="BJNB01000037">
    <property type="protein sequence ID" value="GEB98513.1"/>
    <property type="molecule type" value="Genomic_DNA"/>
</dbReference>
<dbReference type="PANTHER" id="PTHR30429">
    <property type="entry name" value="D-METHIONINE-BINDING LIPOPROTEIN METQ"/>
    <property type="match status" value="1"/>
</dbReference>
<protein>
    <submittedName>
        <fullName evidence="8">Methionine ABC transporter substrate-binding protein</fullName>
    </submittedName>
</protein>
<dbReference type="AlphaFoldDB" id="A0A1L7CK63"/>
<comment type="similarity">
    <text evidence="2">Belongs to the NlpA lipoprotein family.</text>
</comment>
<evidence type="ECO:0000313" key="9">
    <source>
        <dbReference type="EMBL" id="GEB98513.1"/>
    </source>
</evidence>
<feature type="chain" id="PRO_5044060976" evidence="7">
    <location>
        <begin position="26"/>
        <end position="303"/>
    </location>
</feature>
<reference evidence="8 10" key="1">
    <citation type="submission" date="2014-08" db="EMBL/GenBank/DDBJ databases">
        <title>Complete genome sequence of Corynebacterium flavescens OJ8(T)(=DSM 20296(T)), isolated from cheese.</title>
        <authorList>
            <person name="Ruckert C."/>
            <person name="Albersmeier A."/>
            <person name="Winkler A."/>
            <person name="Kalinowski J."/>
        </authorList>
    </citation>
    <scope>NUCLEOTIDE SEQUENCE [LARGE SCALE GENOMIC DNA]</scope>
    <source>
        <strain evidence="8 10">OJ8</strain>
    </source>
</reference>
<dbReference type="GeneID" id="82879623"/>
<dbReference type="OrthoDB" id="9812878at2"/>
<dbReference type="Proteomes" id="UP000185479">
    <property type="component" value="Chromosome"/>
</dbReference>
<feature type="signal peptide" evidence="7">
    <location>
        <begin position="1"/>
        <end position="25"/>
    </location>
</feature>
<evidence type="ECO:0000313" key="8">
    <source>
        <dbReference type="EMBL" id="APT86199.1"/>
    </source>
</evidence>
<name>A0A1L7CK63_CORFL</name>
<dbReference type="Pfam" id="PF03180">
    <property type="entry name" value="Lipoprotein_9"/>
    <property type="match status" value="1"/>
</dbReference>
<proteinExistence type="inferred from homology"/>
<dbReference type="KEGG" id="cfc:CFLV_02665"/>
<organism evidence="8 10">
    <name type="scientific">Corynebacterium flavescens</name>
    <dbReference type="NCBI Taxonomy" id="28028"/>
    <lineage>
        <taxon>Bacteria</taxon>
        <taxon>Bacillati</taxon>
        <taxon>Actinomycetota</taxon>
        <taxon>Actinomycetes</taxon>
        <taxon>Mycobacteriales</taxon>
        <taxon>Corynebacteriaceae</taxon>
        <taxon>Corynebacterium</taxon>
    </lineage>
</organism>
<dbReference type="STRING" id="28028.CFLV_02665"/>
<evidence type="ECO:0000256" key="6">
    <source>
        <dbReference type="ARBA" id="ARBA00023288"/>
    </source>
</evidence>
<dbReference type="Proteomes" id="UP000315353">
    <property type="component" value="Unassembled WGS sequence"/>
</dbReference>
<keyword evidence="5" id="KW-0564">Palmitate</keyword>
<dbReference type="RefSeq" id="WP_075729198.1">
    <property type="nucleotide sequence ID" value="NZ_BJNB01000037.1"/>
</dbReference>
<dbReference type="EMBL" id="CP009246">
    <property type="protein sequence ID" value="APT86199.1"/>
    <property type="molecule type" value="Genomic_DNA"/>
</dbReference>
<dbReference type="InterPro" id="IPR004872">
    <property type="entry name" value="Lipoprotein_NlpA"/>
</dbReference>
<evidence type="ECO:0000313" key="10">
    <source>
        <dbReference type="Proteomes" id="UP000185479"/>
    </source>
</evidence>
<dbReference type="Gene3D" id="3.40.190.10">
    <property type="entry name" value="Periplasmic binding protein-like II"/>
    <property type="match status" value="2"/>
</dbReference>
<dbReference type="PANTHER" id="PTHR30429:SF3">
    <property type="entry name" value="LIPOPROTEIN"/>
    <property type="match status" value="1"/>
</dbReference>
<dbReference type="SUPFAM" id="SSF53850">
    <property type="entry name" value="Periplasmic binding protein-like II"/>
    <property type="match status" value="1"/>
</dbReference>
<dbReference type="GO" id="GO:0016020">
    <property type="term" value="C:membrane"/>
    <property type="evidence" value="ECO:0007669"/>
    <property type="project" value="UniProtKB-SubCell"/>
</dbReference>
<evidence type="ECO:0000256" key="3">
    <source>
        <dbReference type="ARBA" id="ARBA00022729"/>
    </source>
</evidence>
<evidence type="ECO:0000256" key="1">
    <source>
        <dbReference type="ARBA" id="ARBA00004635"/>
    </source>
</evidence>
<accession>A0A1L7CK63</accession>
<keyword evidence="6" id="KW-0449">Lipoprotein</keyword>
<keyword evidence="10" id="KW-1185">Reference proteome</keyword>
<comment type="subcellular location">
    <subcellularLocation>
        <location evidence="1">Membrane</location>
        <topology evidence="1">Lipid-anchor</topology>
    </subcellularLocation>
</comment>
<evidence type="ECO:0000256" key="7">
    <source>
        <dbReference type="SAM" id="SignalP"/>
    </source>
</evidence>